<evidence type="ECO:0000256" key="1">
    <source>
        <dbReference type="SAM" id="Phobius"/>
    </source>
</evidence>
<feature type="transmembrane region" description="Helical" evidence="1">
    <location>
        <begin position="52"/>
        <end position="72"/>
    </location>
</feature>
<proteinExistence type="predicted"/>
<feature type="transmembrane region" description="Helical" evidence="1">
    <location>
        <begin position="93"/>
        <end position="117"/>
    </location>
</feature>
<feature type="transmembrane region" description="Helical" evidence="1">
    <location>
        <begin position="129"/>
        <end position="148"/>
    </location>
</feature>
<dbReference type="Proteomes" id="UP000624325">
    <property type="component" value="Unassembled WGS sequence"/>
</dbReference>
<name>A0ABQ4CFX9_9ACTN</name>
<comment type="caution">
    <text evidence="2">The sequence shown here is derived from an EMBL/GenBank/DDBJ whole genome shotgun (WGS) entry which is preliminary data.</text>
</comment>
<evidence type="ECO:0008006" key="4">
    <source>
        <dbReference type="Google" id="ProtNLM"/>
    </source>
</evidence>
<keyword evidence="1" id="KW-0812">Transmembrane</keyword>
<feature type="transmembrane region" description="Helical" evidence="1">
    <location>
        <begin position="155"/>
        <end position="175"/>
    </location>
</feature>
<dbReference type="EMBL" id="BONC01000122">
    <property type="protein sequence ID" value="GIF61684.1"/>
    <property type="molecule type" value="Genomic_DNA"/>
</dbReference>
<feature type="transmembrane region" description="Helical" evidence="1">
    <location>
        <begin position="195"/>
        <end position="214"/>
    </location>
</feature>
<sequence length="228" mass="22933">MLMGGVTVRVAAAVAVPAVRALRWTPPLAALVVGYAMIGVPAVASAGSDPSLVVVLLRLATVSAALGVGFLLDDPARPTTATSPAPAWLPLAARVTAGVVLLAGWWWATLATAGAALGPASPVLPRDDLTLEAAAVVAVSLAVATTIWRRAARGVVGLVAAPAFLAAVFVVALLPDRVALLVPFGGSGWAAAHDRWLVVLIAATAVTFLAATWSPSPLSRPAVRSAGR</sequence>
<keyword evidence="1" id="KW-0472">Membrane</keyword>
<feature type="transmembrane region" description="Helical" evidence="1">
    <location>
        <begin position="28"/>
        <end position="46"/>
    </location>
</feature>
<keyword evidence="1" id="KW-1133">Transmembrane helix</keyword>
<gene>
    <name evidence="2" type="ORF">Air01nite_77790</name>
</gene>
<accession>A0ABQ4CFX9</accession>
<organism evidence="2 3">
    <name type="scientific">Asanoa iriomotensis</name>
    <dbReference type="NCBI Taxonomy" id="234613"/>
    <lineage>
        <taxon>Bacteria</taxon>
        <taxon>Bacillati</taxon>
        <taxon>Actinomycetota</taxon>
        <taxon>Actinomycetes</taxon>
        <taxon>Micromonosporales</taxon>
        <taxon>Micromonosporaceae</taxon>
        <taxon>Asanoa</taxon>
    </lineage>
</organism>
<evidence type="ECO:0000313" key="3">
    <source>
        <dbReference type="Proteomes" id="UP000624325"/>
    </source>
</evidence>
<protein>
    <recommendedName>
        <fullName evidence="4">ABC-2 type transport system permease protein</fullName>
    </recommendedName>
</protein>
<evidence type="ECO:0000313" key="2">
    <source>
        <dbReference type="EMBL" id="GIF61684.1"/>
    </source>
</evidence>
<keyword evidence="3" id="KW-1185">Reference proteome</keyword>
<reference evidence="2 3" key="1">
    <citation type="submission" date="2021-01" db="EMBL/GenBank/DDBJ databases">
        <title>Whole genome shotgun sequence of Asanoa iriomotensis NBRC 100142.</title>
        <authorList>
            <person name="Komaki H."/>
            <person name="Tamura T."/>
        </authorList>
    </citation>
    <scope>NUCLEOTIDE SEQUENCE [LARGE SCALE GENOMIC DNA]</scope>
    <source>
        <strain evidence="2 3">NBRC 100142</strain>
    </source>
</reference>